<protein>
    <submittedName>
        <fullName evidence="2">Uncharacterized protein</fullName>
    </submittedName>
</protein>
<gene>
    <name evidence="2" type="ORF">ElyMa_004037600</name>
</gene>
<proteinExistence type="predicted"/>
<sequence>MLPLTSRGEGTRSEGHREGSRGARYLDREKKFSATRSGMTTDIFFQSARDCHERFHKSFVGVNVIHSQVTLPSCKSLRFPLGDGGFFECGLPVPLPNYP</sequence>
<organism evidence="2 3">
    <name type="scientific">Elysia marginata</name>
    <dbReference type="NCBI Taxonomy" id="1093978"/>
    <lineage>
        <taxon>Eukaryota</taxon>
        <taxon>Metazoa</taxon>
        <taxon>Spiralia</taxon>
        <taxon>Lophotrochozoa</taxon>
        <taxon>Mollusca</taxon>
        <taxon>Gastropoda</taxon>
        <taxon>Heterobranchia</taxon>
        <taxon>Euthyneura</taxon>
        <taxon>Panpulmonata</taxon>
        <taxon>Sacoglossa</taxon>
        <taxon>Placobranchoidea</taxon>
        <taxon>Plakobranchidae</taxon>
        <taxon>Elysia</taxon>
    </lineage>
</organism>
<dbReference type="Proteomes" id="UP000762676">
    <property type="component" value="Unassembled WGS sequence"/>
</dbReference>
<feature type="region of interest" description="Disordered" evidence="1">
    <location>
        <begin position="1"/>
        <end position="29"/>
    </location>
</feature>
<reference evidence="2 3" key="1">
    <citation type="journal article" date="2021" name="Elife">
        <title>Chloroplast acquisition without the gene transfer in kleptoplastic sea slugs, Plakobranchus ocellatus.</title>
        <authorList>
            <person name="Maeda T."/>
            <person name="Takahashi S."/>
            <person name="Yoshida T."/>
            <person name="Shimamura S."/>
            <person name="Takaki Y."/>
            <person name="Nagai Y."/>
            <person name="Toyoda A."/>
            <person name="Suzuki Y."/>
            <person name="Arimoto A."/>
            <person name="Ishii H."/>
            <person name="Satoh N."/>
            <person name="Nishiyama T."/>
            <person name="Hasebe M."/>
            <person name="Maruyama T."/>
            <person name="Minagawa J."/>
            <person name="Obokata J."/>
            <person name="Shigenobu S."/>
        </authorList>
    </citation>
    <scope>NUCLEOTIDE SEQUENCE [LARGE SCALE GENOMIC DNA]</scope>
</reference>
<evidence type="ECO:0000256" key="1">
    <source>
        <dbReference type="SAM" id="MobiDB-lite"/>
    </source>
</evidence>
<feature type="compositionally biased region" description="Basic and acidic residues" evidence="1">
    <location>
        <begin position="9"/>
        <end position="29"/>
    </location>
</feature>
<keyword evidence="3" id="KW-1185">Reference proteome</keyword>
<dbReference type="AlphaFoldDB" id="A0AAV4G607"/>
<evidence type="ECO:0000313" key="2">
    <source>
        <dbReference type="EMBL" id="GFR80106.1"/>
    </source>
</evidence>
<accession>A0AAV4G607</accession>
<name>A0AAV4G607_9GAST</name>
<comment type="caution">
    <text evidence="2">The sequence shown here is derived from an EMBL/GenBank/DDBJ whole genome shotgun (WGS) entry which is preliminary data.</text>
</comment>
<dbReference type="EMBL" id="BMAT01008202">
    <property type="protein sequence ID" value="GFR80106.1"/>
    <property type="molecule type" value="Genomic_DNA"/>
</dbReference>
<evidence type="ECO:0000313" key="3">
    <source>
        <dbReference type="Proteomes" id="UP000762676"/>
    </source>
</evidence>